<sequence length="148" mass="16995">MGALGIVLFKKHLFIVLSFLICVLSVSFLFLFLKNSILFLFIYIPLPAIIAGLLLAGIGEREKLVFNWKRDWPRTFIAIFIAILVLIGLVFVINNSKWETTKVDEFQSTSPAKIAEILYVEHAILLIIIFVYFISFFVGIYFVSKDRK</sequence>
<keyword evidence="1" id="KW-1133">Transmembrane helix</keyword>
<proteinExistence type="predicted"/>
<accession>X0ZA01</accession>
<evidence type="ECO:0000256" key="1">
    <source>
        <dbReference type="SAM" id="Phobius"/>
    </source>
</evidence>
<organism evidence="2">
    <name type="scientific">marine sediment metagenome</name>
    <dbReference type="NCBI Taxonomy" id="412755"/>
    <lineage>
        <taxon>unclassified sequences</taxon>
        <taxon>metagenomes</taxon>
        <taxon>ecological metagenomes</taxon>
    </lineage>
</organism>
<feature type="transmembrane region" description="Helical" evidence="1">
    <location>
        <begin position="37"/>
        <end position="56"/>
    </location>
</feature>
<name>X0ZA01_9ZZZZ</name>
<feature type="transmembrane region" description="Helical" evidence="1">
    <location>
        <begin position="76"/>
        <end position="93"/>
    </location>
</feature>
<protein>
    <submittedName>
        <fullName evidence="2">Uncharacterized protein</fullName>
    </submittedName>
</protein>
<comment type="caution">
    <text evidence="2">The sequence shown here is derived from an EMBL/GenBank/DDBJ whole genome shotgun (WGS) entry which is preliminary data.</text>
</comment>
<dbReference type="AlphaFoldDB" id="X0ZA01"/>
<feature type="transmembrane region" description="Helical" evidence="1">
    <location>
        <begin position="123"/>
        <end position="143"/>
    </location>
</feature>
<dbReference type="EMBL" id="BART01000162">
    <property type="protein sequence ID" value="GAG66245.1"/>
    <property type="molecule type" value="Genomic_DNA"/>
</dbReference>
<keyword evidence="1" id="KW-0472">Membrane</keyword>
<reference evidence="2" key="1">
    <citation type="journal article" date="2014" name="Front. Microbiol.">
        <title>High frequency of phylogenetically diverse reductive dehalogenase-homologous genes in deep subseafloor sedimentary metagenomes.</title>
        <authorList>
            <person name="Kawai M."/>
            <person name="Futagami T."/>
            <person name="Toyoda A."/>
            <person name="Takaki Y."/>
            <person name="Nishi S."/>
            <person name="Hori S."/>
            <person name="Arai W."/>
            <person name="Tsubouchi T."/>
            <person name="Morono Y."/>
            <person name="Uchiyama I."/>
            <person name="Ito T."/>
            <person name="Fujiyama A."/>
            <person name="Inagaki F."/>
            <person name="Takami H."/>
        </authorList>
    </citation>
    <scope>NUCLEOTIDE SEQUENCE</scope>
    <source>
        <strain evidence="2">Expedition CK06-06</strain>
    </source>
</reference>
<gene>
    <name evidence="2" type="ORF">S01H4_00987</name>
</gene>
<keyword evidence="1" id="KW-0812">Transmembrane</keyword>
<feature type="transmembrane region" description="Helical" evidence="1">
    <location>
        <begin position="12"/>
        <end position="31"/>
    </location>
</feature>
<evidence type="ECO:0000313" key="2">
    <source>
        <dbReference type="EMBL" id="GAG66245.1"/>
    </source>
</evidence>